<gene>
    <name evidence="1" type="ORF">DSO57_1038378</name>
</gene>
<dbReference type="EMBL" id="QTSX02005450">
    <property type="protein sequence ID" value="KAJ9059737.1"/>
    <property type="molecule type" value="Genomic_DNA"/>
</dbReference>
<evidence type="ECO:0000313" key="1">
    <source>
        <dbReference type="EMBL" id="KAJ9059737.1"/>
    </source>
</evidence>
<proteinExistence type="predicted"/>
<feature type="non-terminal residue" evidence="1">
    <location>
        <position position="1"/>
    </location>
</feature>
<sequence length="58" mass="6752">KCEIHVVCNVEEPCADIASKRLEKPTQKEASVTYIDKEKNFFVTRFLFSGLKKIEEFN</sequence>
<protein>
    <submittedName>
        <fullName evidence="1">Uncharacterized protein</fullName>
    </submittedName>
</protein>
<dbReference type="Proteomes" id="UP001165960">
    <property type="component" value="Unassembled WGS sequence"/>
</dbReference>
<organism evidence="1 2">
    <name type="scientific">Entomophthora muscae</name>
    <dbReference type="NCBI Taxonomy" id="34485"/>
    <lineage>
        <taxon>Eukaryota</taxon>
        <taxon>Fungi</taxon>
        <taxon>Fungi incertae sedis</taxon>
        <taxon>Zoopagomycota</taxon>
        <taxon>Entomophthoromycotina</taxon>
        <taxon>Entomophthoromycetes</taxon>
        <taxon>Entomophthorales</taxon>
        <taxon>Entomophthoraceae</taxon>
        <taxon>Entomophthora</taxon>
    </lineage>
</organism>
<keyword evidence="2" id="KW-1185">Reference proteome</keyword>
<name>A0ACC2SBE9_9FUNG</name>
<comment type="caution">
    <text evidence="1">The sequence shown here is derived from an EMBL/GenBank/DDBJ whole genome shotgun (WGS) entry which is preliminary data.</text>
</comment>
<accession>A0ACC2SBE9</accession>
<evidence type="ECO:0000313" key="2">
    <source>
        <dbReference type="Proteomes" id="UP001165960"/>
    </source>
</evidence>
<reference evidence="1" key="1">
    <citation type="submission" date="2022-04" db="EMBL/GenBank/DDBJ databases">
        <title>Genome of the entomopathogenic fungus Entomophthora muscae.</title>
        <authorList>
            <person name="Elya C."/>
            <person name="Lovett B.R."/>
            <person name="Lee E."/>
            <person name="Macias A.M."/>
            <person name="Hajek A.E."/>
            <person name="De Bivort B.L."/>
            <person name="Kasson M.T."/>
            <person name="De Fine Licht H.H."/>
            <person name="Stajich J.E."/>
        </authorList>
    </citation>
    <scope>NUCLEOTIDE SEQUENCE</scope>
    <source>
        <strain evidence="1">Berkeley</strain>
    </source>
</reference>